<reference evidence="5 6" key="1">
    <citation type="submission" date="2017-10" db="EMBL/GenBank/DDBJ databases">
        <title>Bacillus sp. nov., a halophilic bacterium isolated from a Keqin Lake.</title>
        <authorList>
            <person name="Wang H."/>
        </authorList>
    </citation>
    <scope>NUCLEOTIDE SEQUENCE [LARGE SCALE GENOMIC DNA]</scope>
    <source>
        <strain evidence="5 6">KCTC 13187</strain>
    </source>
</reference>
<feature type="binding site" evidence="4">
    <location>
        <position position="247"/>
    </location>
    <ligand>
        <name>substrate</name>
    </ligand>
</feature>
<evidence type="ECO:0000313" key="5">
    <source>
        <dbReference type="EMBL" id="RKL65565.1"/>
    </source>
</evidence>
<sequence length="392" mass="45205">MKTINEGIKHDKFKVKTALDNNWLDNEIQFVLKKIDENLETFKEKVPPAASKNLMYIPEGNTDWTASFWIGMLYLAYEYTSDEKYLEVIKVQFESFKNRLKENIQLETHDIGFLYSLSSVARYEVLGDRTARDTAIKAADKLITRFHEKAKILQAWGDLSDPEQRGRMIIDCNMNLPLLYFASKETGDKKYHNIAVNHAEQAAKYIVREDSSTFHTFYMDTETGSPLYGKTAQGYSDQSCWARGQAWGVYGFALSYVHTGDKKYLDIAERLANYFLNRLPEDDICYWDLDFTEGNEERDSSAASIMACGLLELSKHLPVSNEYRELYENAAIKMIKSLAENYTTKNVLSNGILLHAVYSNPGGNGIDECCIWGDYYYFEALIRTVMSWKTYW</sequence>
<dbReference type="InterPro" id="IPR052369">
    <property type="entry name" value="UG_Glycosaminoglycan_Hydrolase"/>
</dbReference>
<dbReference type="SUPFAM" id="SSF48208">
    <property type="entry name" value="Six-hairpin glycosidases"/>
    <property type="match status" value="1"/>
</dbReference>
<feature type="active site" description="Nucleophile" evidence="3">
    <location>
        <position position="110"/>
    </location>
</feature>
<dbReference type="Proteomes" id="UP000281498">
    <property type="component" value="Unassembled WGS sequence"/>
</dbReference>
<protein>
    <submittedName>
        <fullName evidence="5">Glucuronyl hydrolase</fullName>
    </submittedName>
</protein>
<evidence type="ECO:0000256" key="1">
    <source>
        <dbReference type="ARBA" id="ARBA00022801"/>
    </source>
</evidence>
<feature type="binding site" evidence="4">
    <location>
        <position position="243"/>
    </location>
    <ligand>
        <name>substrate</name>
    </ligand>
</feature>
<dbReference type="Pfam" id="PF07470">
    <property type="entry name" value="Glyco_hydro_88"/>
    <property type="match status" value="1"/>
</dbReference>
<evidence type="ECO:0000256" key="4">
    <source>
        <dbReference type="PIRSR" id="PIRSR610905-2"/>
    </source>
</evidence>
<dbReference type="PANTHER" id="PTHR36845:SF1">
    <property type="entry name" value="HYDROLASE, PUTATIVE (AFU_ORTHOLOGUE AFUA_7G05090)-RELATED"/>
    <property type="match status" value="1"/>
</dbReference>
<evidence type="ECO:0000256" key="3">
    <source>
        <dbReference type="PIRSR" id="PIRSR610905-1"/>
    </source>
</evidence>
<feature type="active site" description="Proton donor" evidence="3">
    <location>
        <position position="171"/>
    </location>
</feature>
<keyword evidence="1 5" id="KW-0378">Hydrolase</keyword>
<dbReference type="AlphaFoldDB" id="A0A3A9KDM7"/>
<dbReference type="EMBL" id="PDOE01000014">
    <property type="protein sequence ID" value="RKL65565.1"/>
    <property type="molecule type" value="Genomic_DNA"/>
</dbReference>
<dbReference type="InterPro" id="IPR010905">
    <property type="entry name" value="Glyco_hydro_88"/>
</dbReference>
<proteinExistence type="inferred from homology"/>
<feature type="binding site" evidence="4">
    <location>
        <position position="231"/>
    </location>
    <ligand>
        <name>substrate</name>
    </ligand>
</feature>
<dbReference type="OrthoDB" id="428577at2"/>
<organism evidence="5 6">
    <name type="scientific">Salipaludibacillus neizhouensis</name>
    <dbReference type="NCBI Taxonomy" id="885475"/>
    <lineage>
        <taxon>Bacteria</taxon>
        <taxon>Bacillati</taxon>
        <taxon>Bacillota</taxon>
        <taxon>Bacilli</taxon>
        <taxon>Bacillales</taxon>
        <taxon>Bacillaceae</taxon>
    </lineage>
</organism>
<name>A0A3A9KDM7_9BACI</name>
<comment type="similarity">
    <text evidence="2">Belongs to the glycosyl hydrolase 88 family.</text>
</comment>
<dbReference type="InterPro" id="IPR008928">
    <property type="entry name" value="6-hairpin_glycosidase_sf"/>
</dbReference>
<feature type="binding site" evidence="4">
    <location>
        <position position="110"/>
    </location>
    <ligand>
        <name>substrate</name>
    </ligand>
</feature>
<evidence type="ECO:0000313" key="6">
    <source>
        <dbReference type="Proteomes" id="UP000281498"/>
    </source>
</evidence>
<dbReference type="GO" id="GO:0052757">
    <property type="term" value="F:chondroitin hydrolase activity"/>
    <property type="evidence" value="ECO:0007669"/>
    <property type="project" value="TreeGrafter"/>
</dbReference>
<dbReference type="Gene3D" id="1.50.10.10">
    <property type="match status" value="1"/>
</dbReference>
<feature type="binding site" evidence="4">
    <location>
        <position position="229"/>
    </location>
    <ligand>
        <name>substrate</name>
    </ligand>
</feature>
<dbReference type="GO" id="GO:0000272">
    <property type="term" value="P:polysaccharide catabolic process"/>
    <property type="evidence" value="ECO:0007669"/>
    <property type="project" value="TreeGrafter"/>
</dbReference>
<feature type="binding site" evidence="4">
    <location>
        <position position="171"/>
    </location>
    <ligand>
        <name>substrate</name>
    </ligand>
</feature>
<evidence type="ECO:0000256" key="2">
    <source>
        <dbReference type="ARBA" id="ARBA00038358"/>
    </source>
</evidence>
<dbReference type="InterPro" id="IPR012341">
    <property type="entry name" value="6hp_glycosidase-like_sf"/>
</dbReference>
<dbReference type="RefSeq" id="WP_110936941.1">
    <property type="nucleotide sequence ID" value="NZ_KZ614146.1"/>
</dbReference>
<gene>
    <name evidence="5" type="ORF">CR203_19775</name>
</gene>
<accession>A0A3A9KDM7</accession>
<keyword evidence="6" id="KW-1185">Reference proteome</keyword>
<dbReference type="PANTHER" id="PTHR36845">
    <property type="entry name" value="HYDROLASE, PUTATIVE (AFU_ORTHOLOGUE AFUA_7G05090)-RELATED"/>
    <property type="match status" value="1"/>
</dbReference>
<feature type="binding site" evidence="4">
    <location>
        <position position="359"/>
    </location>
    <ligand>
        <name>substrate</name>
    </ligand>
</feature>
<comment type="caution">
    <text evidence="5">The sequence shown here is derived from an EMBL/GenBank/DDBJ whole genome shotgun (WGS) entry which is preliminary data.</text>
</comment>